<organism evidence="3 4">
    <name type="scientific">Peptostreptococcus canis</name>
    <dbReference type="NCBI Taxonomy" id="1159213"/>
    <lineage>
        <taxon>Bacteria</taxon>
        <taxon>Bacillati</taxon>
        <taxon>Bacillota</taxon>
        <taxon>Clostridia</taxon>
        <taxon>Peptostreptococcales</taxon>
        <taxon>Peptostreptococcaceae</taxon>
        <taxon>Peptostreptococcus</taxon>
    </lineage>
</organism>
<dbReference type="Proteomes" id="UP000713904">
    <property type="component" value="Unassembled WGS sequence"/>
</dbReference>
<dbReference type="PANTHER" id="PTHR30204">
    <property type="entry name" value="REDOX-CYCLING DRUG-SENSING TRANSCRIPTIONAL ACTIVATOR SOXR"/>
    <property type="match status" value="1"/>
</dbReference>
<keyword evidence="1" id="KW-0238">DNA-binding</keyword>
<dbReference type="InterPro" id="IPR047057">
    <property type="entry name" value="MerR_fam"/>
</dbReference>
<dbReference type="SMART" id="SM00422">
    <property type="entry name" value="HTH_MERR"/>
    <property type="match status" value="1"/>
</dbReference>
<dbReference type="InterPro" id="IPR029442">
    <property type="entry name" value="GyrI-like"/>
</dbReference>
<dbReference type="SUPFAM" id="SSF55136">
    <property type="entry name" value="Probable bacterial effector-binding domain"/>
    <property type="match status" value="1"/>
</dbReference>
<feature type="domain" description="HTH merR-type" evidence="2">
    <location>
        <begin position="1"/>
        <end position="71"/>
    </location>
</feature>
<gene>
    <name evidence="3" type="ORF">HLB29_02010</name>
</gene>
<dbReference type="Gene3D" id="1.10.1660.10">
    <property type="match status" value="1"/>
</dbReference>
<comment type="caution">
    <text evidence="3">The sequence shown here is derived from an EMBL/GenBank/DDBJ whole genome shotgun (WGS) entry which is preliminary data.</text>
</comment>
<proteinExistence type="predicted"/>
<evidence type="ECO:0000256" key="1">
    <source>
        <dbReference type="ARBA" id="ARBA00023125"/>
    </source>
</evidence>
<evidence type="ECO:0000313" key="4">
    <source>
        <dbReference type="Proteomes" id="UP000713904"/>
    </source>
</evidence>
<dbReference type="CDD" id="cd01107">
    <property type="entry name" value="HTH_BmrR"/>
    <property type="match status" value="1"/>
</dbReference>
<dbReference type="Pfam" id="PF06445">
    <property type="entry name" value="GyrI-like"/>
    <property type="match status" value="1"/>
</dbReference>
<dbReference type="InterPro" id="IPR010499">
    <property type="entry name" value="AraC_E-bd"/>
</dbReference>
<name>A0ABR6TJ86_9FIRM</name>
<dbReference type="PANTHER" id="PTHR30204:SF97">
    <property type="entry name" value="MERR FAMILY REGULATORY PROTEIN"/>
    <property type="match status" value="1"/>
</dbReference>
<evidence type="ECO:0000259" key="2">
    <source>
        <dbReference type="PROSITE" id="PS50937"/>
    </source>
</evidence>
<reference evidence="3 4" key="1">
    <citation type="submission" date="2020-05" db="EMBL/GenBank/DDBJ databases">
        <title>Draft genome of xy-202 and genomic insight in genome of the genus Peptostreptococcus.</title>
        <authorList>
            <person name="Zhang Z."/>
        </authorList>
    </citation>
    <scope>NUCLEOTIDE SEQUENCE [LARGE SCALE GENOMIC DNA]</scope>
    <source>
        <strain evidence="3 4">DSM 27025</strain>
    </source>
</reference>
<dbReference type="EMBL" id="JABGBW010000001">
    <property type="protein sequence ID" value="MBC2575457.1"/>
    <property type="molecule type" value="Genomic_DNA"/>
</dbReference>
<evidence type="ECO:0000313" key="3">
    <source>
        <dbReference type="EMBL" id="MBC2575457.1"/>
    </source>
</evidence>
<dbReference type="SUPFAM" id="SSF46955">
    <property type="entry name" value="Putative DNA-binding domain"/>
    <property type="match status" value="1"/>
</dbReference>
<dbReference type="InterPro" id="IPR009061">
    <property type="entry name" value="DNA-bd_dom_put_sf"/>
</dbReference>
<sequence length="273" mass="31754">MLKIREFSVLSQIGVRMLRHYDKIGLLSPAYVDKSNSYRYYNEEQLLIANTIQTLKSLGISLKEIKSLLDKCNDSKYMSSYLNDLLIKRQKELKDIENNITHINSVLKTIDNSSIYSFKINLKKIPRQNVVSLRKKVNSYQEEKELFQTILREITEQDIKLQNPPYNISIYHDKEFKDANIDIEIQCSVIGEYSNLHNITFKTESPKTIISVVMQGDFDFMNGLNLAVANWLKDNHYVFAGSMYNIYHKPPNDCVGSENWLTEVCFPVEKETS</sequence>
<dbReference type="Gene3D" id="3.20.80.10">
    <property type="entry name" value="Regulatory factor, effector binding domain"/>
    <property type="match status" value="1"/>
</dbReference>
<keyword evidence="4" id="KW-1185">Reference proteome</keyword>
<dbReference type="InterPro" id="IPR000551">
    <property type="entry name" value="MerR-type_HTH_dom"/>
</dbReference>
<dbReference type="Pfam" id="PF13411">
    <property type="entry name" value="MerR_1"/>
    <property type="match status" value="1"/>
</dbReference>
<protein>
    <submittedName>
        <fullName evidence="3">MerR family transcriptional regulator</fullName>
    </submittedName>
</protein>
<dbReference type="InterPro" id="IPR011256">
    <property type="entry name" value="Reg_factor_effector_dom_sf"/>
</dbReference>
<dbReference type="SMART" id="SM00871">
    <property type="entry name" value="AraC_E_bind"/>
    <property type="match status" value="1"/>
</dbReference>
<dbReference type="RefSeq" id="WP_185623484.1">
    <property type="nucleotide sequence ID" value="NZ_JABGBW010000001.1"/>
</dbReference>
<dbReference type="PROSITE" id="PS50937">
    <property type="entry name" value="HTH_MERR_2"/>
    <property type="match status" value="1"/>
</dbReference>
<accession>A0ABR6TJ86</accession>